<protein>
    <submittedName>
        <fullName evidence="3">UDP-GlcNAc:betaGal beta-1,3-N-acetylglucosaminyltransferase-like protein 1</fullName>
    </submittedName>
</protein>
<dbReference type="EMBL" id="BRZM01000043">
    <property type="protein sequence ID" value="GLD60870.1"/>
    <property type="molecule type" value="Genomic_DNA"/>
</dbReference>
<sequence length="116" mass="12881">MSSGLSEQRRDVASEVDVNPPKRFRTARSGAETPKEEERSAVDVSIIMPVYNASCWLDECLQAILEQDFTGSMELSVHDDGSTDDSRKVVEGWRERLEARGISVVISGHNFAKPRG</sequence>
<organism evidence="3 4">
    <name type="scientific">Lates japonicus</name>
    <name type="common">Japanese lates</name>
    <dbReference type="NCBI Taxonomy" id="270547"/>
    <lineage>
        <taxon>Eukaryota</taxon>
        <taxon>Metazoa</taxon>
        <taxon>Chordata</taxon>
        <taxon>Craniata</taxon>
        <taxon>Vertebrata</taxon>
        <taxon>Euteleostomi</taxon>
        <taxon>Actinopterygii</taxon>
        <taxon>Neopterygii</taxon>
        <taxon>Teleostei</taxon>
        <taxon>Neoteleostei</taxon>
        <taxon>Acanthomorphata</taxon>
        <taxon>Carangaria</taxon>
        <taxon>Carangaria incertae sedis</taxon>
        <taxon>Centropomidae</taxon>
        <taxon>Lates</taxon>
    </lineage>
</organism>
<reference evidence="3" key="1">
    <citation type="submission" date="2022-08" db="EMBL/GenBank/DDBJ databases">
        <title>Genome sequencing of akame (Lates japonicus).</title>
        <authorList>
            <person name="Hashiguchi Y."/>
            <person name="Takahashi H."/>
        </authorList>
    </citation>
    <scope>NUCLEOTIDE SEQUENCE</scope>
    <source>
        <strain evidence="3">Kochi</strain>
    </source>
</reference>
<feature type="non-terminal residue" evidence="3">
    <location>
        <position position="116"/>
    </location>
</feature>
<feature type="domain" description="Glycosyltransferase 2-like" evidence="2">
    <location>
        <begin position="45"/>
        <end position="112"/>
    </location>
</feature>
<dbReference type="PANTHER" id="PTHR22916:SF3">
    <property type="entry name" value="UDP-GLCNAC:BETAGAL BETA-1,3-N-ACETYLGLUCOSAMINYLTRANSFERASE-LIKE PROTEIN 1"/>
    <property type="match status" value="1"/>
</dbReference>
<dbReference type="SUPFAM" id="SSF53448">
    <property type="entry name" value="Nucleotide-diphospho-sugar transferases"/>
    <property type="match status" value="1"/>
</dbReference>
<dbReference type="AlphaFoldDB" id="A0AAD3RAG8"/>
<gene>
    <name evidence="3" type="ORF">AKAME5_001273400</name>
</gene>
<dbReference type="PANTHER" id="PTHR22916">
    <property type="entry name" value="GLYCOSYLTRANSFERASE"/>
    <property type="match status" value="1"/>
</dbReference>
<evidence type="ECO:0000259" key="2">
    <source>
        <dbReference type="Pfam" id="PF00535"/>
    </source>
</evidence>
<keyword evidence="4" id="KW-1185">Reference proteome</keyword>
<dbReference type="Proteomes" id="UP001279410">
    <property type="component" value="Unassembled WGS sequence"/>
</dbReference>
<feature type="region of interest" description="Disordered" evidence="1">
    <location>
        <begin position="1"/>
        <end position="40"/>
    </location>
</feature>
<evidence type="ECO:0000256" key="1">
    <source>
        <dbReference type="SAM" id="MobiDB-lite"/>
    </source>
</evidence>
<evidence type="ECO:0000313" key="3">
    <source>
        <dbReference type="EMBL" id="GLD60870.1"/>
    </source>
</evidence>
<comment type="caution">
    <text evidence="3">The sequence shown here is derived from an EMBL/GenBank/DDBJ whole genome shotgun (WGS) entry which is preliminary data.</text>
</comment>
<dbReference type="InterPro" id="IPR001173">
    <property type="entry name" value="Glyco_trans_2-like"/>
</dbReference>
<accession>A0AAD3RAG8</accession>
<dbReference type="Pfam" id="PF00535">
    <property type="entry name" value="Glycos_transf_2"/>
    <property type="match status" value="1"/>
</dbReference>
<dbReference type="GO" id="GO:0016758">
    <property type="term" value="F:hexosyltransferase activity"/>
    <property type="evidence" value="ECO:0007669"/>
    <property type="project" value="UniProtKB-ARBA"/>
</dbReference>
<name>A0AAD3RAG8_LATJO</name>
<dbReference type="Gene3D" id="3.90.550.10">
    <property type="entry name" value="Spore Coat Polysaccharide Biosynthesis Protein SpsA, Chain A"/>
    <property type="match status" value="1"/>
</dbReference>
<dbReference type="InterPro" id="IPR029044">
    <property type="entry name" value="Nucleotide-diphossugar_trans"/>
</dbReference>
<evidence type="ECO:0000313" key="4">
    <source>
        <dbReference type="Proteomes" id="UP001279410"/>
    </source>
</evidence>
<proteinExistence type="predicted"/>